<dbReference type="EMBL" id="JAVLVU010000001">
    <property type="protein sequence ID" value="MDT3402647.1"/>
    <property type="molecule type" value="Genomic_DNA"/>
</dbReference>
<organism evidence="2 3">
    <name type="scientific">Mucilaginibacter terrae</name>
    <dbReference type="NCBI Taxonomy" id="1955052"/>
    <lineage>
        <taxon>Bacteria</taxon>
        <taxon>Pseudomonadati</taxon>
        <taxon>Bacteroidota</taxon>
        <taxon>Sphingobacteriia</taxon>
        <taxon>Sphingobacteriales</taxon>
        <taxon>Sphingobacteriaceae</taxon>
        <taxon>Mucilaginibacter</taxon>
    </lineage>
</organism>
<feature type="domain" description="N-acetyltransferase" evidence="1">
    <location>
        <begin position="4"/>
        <end position="139"/>
    </location>
</feature>
<keyword evidence="3" id="KW-1185">Reference proteome</keyword>
<protein>
    <submittedName>
        <fullName evidence="2">GNAT superfamily N-acetyltransferase</fullName>
    </submittedName>
</protein>
<dbReference type="InterPro" id="IPR016181">
    <property type="entry name" value="Acyl_CoA_acyltransferase"/>
</dbReference>
<proteinExistence type="predicted"/>
<dbReference type="InterPro" id="IPR000182">
    <property type="entry name" value="GNAT_dom"/>
</dbReference>
<reference evidence="3" key="1">
    <citation type="submission" date="2023-07" db="EMBL/GenBank/DDBJ databases">
        <title>Functional and genomic diversity of the sorghum phyllosphere microbiome.</title>
        <authorList>
            <person name="Shade A."/>
        </authorList>
    </citation>
    <scope>NUCLEOTIDE SEQUENCE [LARGE SCALE GENOMIC DNA]</scope>
    <source>
        <strain evidence="3">SORGH_AS_0422</strain>
    </source>
</reference>
<dbReference type="RefSeq" id="WP_311949310.1">
    <property type="nucleotide sequence ID" value="NZ_JAVLVU010000001.1"/>
</dbReference>
<dbReference type="CDD" id="cd04301">
    <property type="entry name" value="NAT_SF"/>
    <property type="match status" value="1"/>
</dbReference>
<evidence type="ECO:0000313" key="2">
    <source>
        <dbReference type="EMBL" id="MDT3402647.1"/>
    </source>
</evidence>
<accession>A0ABU3GS85</accession>
<sequence>MNNIKLHIEQIRPELTWRLRREALYPNRPLHEMEMDEDLTGMHFGAFYNDILAGVVSLFVHQDKYQFRKFAVGPNYQGKGIGSALLQHIISFTITEGGKCIWCNARTTAIGFYSKAGFITTGQTFSKRGFDYEVMQKLL</sequence>
<dbReference type="Pfam" id="PF13673">
    <property type="entry name" value="Acetyltransf_10"/>
    <property type="match status" value="1"/>
</dbReference>
<comment type="caution">
    <text evidence="2">The sequence shown here is derived from an EMBL/GenBank/DDBJ whole genome shotgun (WGS) entry which is preliminary data.</text>
</comment>
<evidence type="ECO:0000259" key="1">
    <source>
        <dbReference type="PROSITE" id="PS51186"/>
    </source>
</evidence>
<dbReference type="SUPFAM" id="SSF55729">
    <property type="entry name" value="Acyl-CoA N-acyltransferases (Nat)"/>
    <property type="match status" value="1"/>
</dbReference>
<name>A0ABU3GS85_9SPHI</name>
<gene>
    <name evidence="2" type="ORF">QE417_001719</name>
</gene>
<dbReference type="Gene3D" id="3.40.630.30">
    <property type="match status" value="1"/>
</dbReference>
<dbReference type="Proteomes" id="UP001258315">
    <property type="component" value="Unassembled WGS sequence"/>
</dbReference>
<dbReference type="PROSITE" id="PS51186">
    <property type="entry name" value="GNAT"/>
    <property type="match status" value="1"/>
</dbReference>
<evidence type="ECO:0000313" key="3">
    <source>
        <dbReference type="Proteomes" id="UP001258315"/>
    </source>
</evidence>